<dbReference type="SMART" id="SM00849">
    <property type="entry name" value="Lactamase_B"/>
    <property type="match status" value="1"/>
</dbReference>
<gene>
    <name evidence="4" type="ORF">A2837_02545</name>
</gene>
<dbReference type="GO" id="GO:0004521">
    <property type="term" value="F:RNA endonuclease activity"/>
    <property type="evidence" value="ECO:0007669"/>
    <property type="project" value="TreeGrafter"/>
</dbReference>
<reference evidence="4 5" key="1">
    <citation type="journal article" date="2016" name="Nat. Commun.">
        <title>Thousands of microbial genomes shed light on interconnected biogeochemical processes in an aquifer system.</title>
        <authorList>
            <person name="Anantharaman K."/>
            <person name="Brown C.T."/>
            <person name="Hug L.A."/>
            <person name="Sharon I."/>
            <person name="Castelle C.J."/>
            <person name="Probst A.J."/>
            <person name="Thomas B.C."/>
            <person name="Singh A."/>
            <person name="Wilkins M.J."/>
            <person name="Karaoz U."/>
            <person name="Brodie E.L."/>
            <person name="Williams K.H."/>
            <person name="Hubbard S.S."/>
            <person name="Banfield J.F."/>
        </authorList>
    </citation>
    <scope>NUCLEOTIDE SEQUENCE [LARGE SCALE GENOMIC DNA]</scope>
</reference>
<evidence type="ECO:0008006" key="6">
    <source>
        <dbReference type="Google" id="ProtNLM"/>
    </source>
</evidence>
<dbReference type="Gene3D" id="3.40.50.10890">
    <property type="match status" value="1"/>
</dbReference>
<dbReference type="CDD" id="cd16295">
    <property type="entry name" value="TTHA0252-CPSF-like_MBL-fold"/>
    <property type="match status" value="1"/>
</dbReference>
<dbReference type="SMART" id="SM01027">
    <property type="entry name" value="Beta-Casp"/>
    <property type="match status" value="1"/>
</dbReference>
<dbReference type="SUPFAM" id="SSF56281">
    <property type="entry name" value="Metallo-hydrolase/oxidoreductase"/>
    <property type="match status" value="1"/>
</dbReference>
<comment type="caution">
    <text evidence="4">The sequence shown here is derived from an EMBL/GenBank/DDBJ whole genome shotgun (WGS) entry which is preliminary data.</text>
</comment>
<dbReference type="InterPro" id="IPR001279">
    <property type="entry name" value="Metallo-B-lactamas"/>
</dbReference>
<dbReference type="Pfam" id="PF07521">
    <property type="entry name" value="RMMBL"/>
    <property type="match status" value="1"/>
</dbReference>
<evidence type="ECO:0000313" key="5">
    <source>
        <dbReference type="Proteomes" id="UP000176322"/>
    </source>
</evidence>
<dbReference type="InterPro" id="IPR050698">
    <property type="entry name" value="MBL"/>
</dbReference>
<dbReference type="InterPro" id="IPR011108">
    <property type="entry name" value="RMMBL"/>
</dbReference>
<dbReference type="GO" id="GO:0016787">
    <property type="term" value="F:hydrolase activity"/>
    <property type="evidence" value="ECO:0007669"/>
    <property type="project" value="UniProtKB-KW"/>
</dbReference>
<dbReference type="PANTHER" id="PTHR11203:SF37">
    <property type="entry name" value="INTEGRATOR COMPLEX SUBUNIT 11"/>
    <property type="match status" value="1"/>
</dbReference>
<name>A0A1F6BX29_9BACT</name>
<proteinExistence type="predicted"/>
<accession>A0A1F6BX29</accession>
<dbReference type="InterPro" id="IPR036866">
    <property type="entry name" value="RibonucZ/Hydroxyglut_hydro"/>
</dbReference>
<dbReference type="Pfam" id="PF16661">
    <property type="entry name" value="Lactamase_B_6"/>
    <property type="match status" value="1"/>
</dbReference>
<dbReference type="Pfam" id="PF10996">
    <property type="entry name" value="Beta-Casp"/>
    <property type="match status" value="1"/>
</dbReference>
<organism evidence="4 5">
    <name type="scientific">Candidatus Kaiserbacteria bacterium RIFCSPHIGHO2_01_FULL_46_22</name>
    <dbReference type="NCBI Taxonomy" id="1798475"/>
    <lineage>
        <taxon>Bacteria</taxon>
        <taxon>Candidatus Kaiseribacteriota</taxon>
    </lineage>
</organism>
<feature type="domain" description="Beta-Casp" evidence="3">
    <location>
        <begin position="242"/>
        <end position="367"/>
    </location>
</feature>
<dbReference type="PANTHER" id="PTHR11203">
    <property type="entry name" value="CLEAVAGE AND POLYADENYLATION SPECIFICITY FACTOR FAMILY MEMBER"/>
    <property type="match status" value="1"/>
</dbReference>
<feature type="domain" description="Metallo-beta-lactamase" evidence="2">
    <location>
        <begin position="16"/>
        <end position="237"/>
    </location>
</feature>
<sequence>MRHSKIGFYGGVGSVTGANFLFDSGGAKFLVDCGMVQGDRFAETINSKEFPYDPAIIDVLLVTHAHSDHIGRIPKLVKDGFKGKIYSTEPTRALAAVMLEDALSVMIFEEQRFGTPRLYEMRDIETALSMWQTVEYGERLMLSDDVVVTLSNAGHILGSAFIAIERDGRKLVFSGDIGNNPQPLMSAPDVPAGYHYLVMESVYGDRSHEEVEERSDLLLHHIEQTIVKNGTLIIPAFSLERTQILLLEINNLVERGKIQPVSVFLDSPLAIAVTDIYRERTKHLREEIRRQIESGDDIFDFPKLKFTRTVADSRAIAKVHGPKIIIAGSGMSHGGRIQGHEKHFLEDINTTLLLVGYQSVGSLGRRLQDGAKRVRIDNQDVKVRAKVATIHGWSGHADREQLIDFVAKGGEKIERVFVTMGEERSALFLVQRLRDYLGTNAVAPAEGDVIDLDL</sequence>
<evidence type="ECO:0000256" key="1">
    <source>
        <dbReference type="ARBA" id="ARBA00022801"/>
    </source>
</evidence>
<keyword evidence="1" id="KW-0378">Hydrolase</keyword>
<evidence type="ECO:0000259" key="2">
    <source>
        <dbReference type="SMART" id="SM00849"/>
    </source>
</evidence>
<dbReference type="Proteomes" id="UP000176322">
    <property type="component" value="Unassembled WGS sequence"/>
</dbReference>
<protein>
    <recommendedName>
        <fullName evidence="6">MBL fold hydrolase</fullName>
    </recommendedName>
</protein>
<dbReference type="InterPro" id="IPR022712">
    <property type="entry name" value="Beta_Casp"/>
</dbReference>
<evidence type="ECO:0000259" key="3">
    <source>
        <dbReference type="SMART" id="SM01027"/>
    </source>
</evidence>
<dbReference type="EMBL" id="MFKO01000008">
    <property type="protein sequence ID" value="OGG41373.1"/>
    <property type="molecule type" value="Genomic_DNA"/>
</dbReference>
<dbReference type="AlphaFoldDB" id="A0A1F6BX29"/>
<evidence type="ECO:0000313" key="4">
    <source>
        <dbReference type="EMBL" id="OGG41373.1"/>
    </source>
</evidence>
<dbReference type="Gene3D" id="3.60.15.10">
    <property type="entry name" value="Ribonuclease Z/Hydroxyacylglutathione hydrolase-like"/>
    <property type="match status" value="1"/>
</dbReference>
<dbReference type="STRING" id="1798475.A2837_02545"/>